<proteinExistence type="inferred from homology"/>
<sequence length="560" mass="64323">MKMRIRSPRTTKWAVLLAGASLGTGCWLALEPSARRQVQISARGLERFVRTISIGTTISIDYWLSMRNPDNKLSECHLRCASRILSGCLRNGGVYVKLGQGLVAMNHILPEEYLDTLEVLHDRALRHLPQKEVEQVVVEDFGRRPEELFASFEPQCVAAASLAQVFRAKTKQGEEVAVKIQYNDLQQRFQGDVWALGVLVSLVGWMHPDYDFRWILDYLKDSLVKELDFELEANNMKKCATQLLNLKYVRIPKVIDSLTSKRVLTMEWIDGIKINQKSDLLKMGYSLCDIDYKLITAFSQQVFLHGFFHADPHPGNVLVSPNPRNPRDPQLILLDHGLYETLSDDDRIKLCSLWRSIVYNDDKGMQLNSKALGVALDHYRVFCEILVQRPLLFRQRSGVPLAKGLSKAEMEYMKDMASRRFDEIMCCLKALPRPMLLVFRNINTVRSIAKGHGHPVDRFAVMARISDKVLVQNVWRGIATHRGSSSFITKIFYCTYDSFLSLVLYSLRRLQLEAFLMLAWAYDWFARASQSVARTLNHDLDELAKEIDAKRAKREKYLFK</sequence>
<dbReference type="GeneID" id="111247682"/>
<protein>
    <recommendedName>
        <fullName evidence="2">ABC1 atypical kinase-like domain-containing protein</fullName>
    </recommendedName>
</protein>
<dbReference type="EnsemblMetazoa" id="XM_022798927">
    <property type="protein sequence ID" value="XP_022654662"/>
    <property type="gene ID" value="LOC111247682"/>
</dbReference>
<dbReference type="CDD" id="cd13969">
    <property type="entry name" value="ADCK1-like"/>
    <property type="match status" value="1"/>
</dbReference>
<feature type="domain" description="ABC1 atypical kinase-like" evidence="2">
    <location>
        <begin position="125"/>
        <end position="366"/>
    </location>
</feature>
<dbReference type="PANTHER" id="PTHR43173:SF28">
    <property type="entry name" value="AARF DOMAIN CONTAINING KINASE 5"/>
    <property type="match status" value="1"/>
</dbReference>
<dbReference type="Pfam" id="PF03109">
    <property type="entry name" value="ABC1"/>
    <property type="match status" value="1"/>
</dbReference>
<dbReference type="AlphaFoldDB" id="A0A7M7JN27"/>
<accession>A0A7M7JN27</accession>
<dbReference type="EnsemblMetazoa" id="XM_022798928">
    <property type="protein sequence ID" value="XP_022654663"/>
    <property type="gene ID" value="LOC111247682"/>
</dbReference>
<evidence type="ECO:0000259" key="2">
    <source>
        <dbReference type="Pfam" id="PF03109"/>
    </source>
</evidence>
<dbReference type="SUPFAM" id="SSF56112">
    <property type="entry name" value="Protein kinase-like (PK-like)"/>
    <property type="match status" value="1"/>
</dbReference>
<dbReference type="InterPro" id="IPR045307">
    <property type="entry name" value="ADCK1_dom"/>
</dbReference>
<dbReference type="InterPro" id="IPR011009">
    <property type="entry name" value="Kinase-like_dom_sf"/>
</dbReference>
<organism evidence="3 4">
    <name type="scientific">Varroa destructor</name>
    <name type="common">Honeybee mite</name>
    <dbReference type="NCBI Taxonomy" id="109461"/>
    <lineage>
        <taxon>Eukaryota</taxon>
        <taxon>Metazoa</taxon>
        <taxon>Ecdysozoa</taxon>
        <taxon>Arthropoda</taxon>
        <taxon>Chelicerata</taxon>
        <taxon>Arachnida</taxon>
        <taxon>Acari</taxon>
        <taxon>Parasitiformes</taxon>
        <taxon>Mesostigmata</taxon>
        <taxon>Gamasina</taxon>
        <taxon>Dermanyssoidea</taxon>
        <taxon>Varroidae</taxon>
        <taxon>Varroa</taxon>
    </lineage>
</organism>
<dbReference type="OMA" id="DVMTTMV"/>
<dbReference type="FunCoup" id="A0A7M7JN27">
    <property type="interactions" value="148"/>
</dbReference>
<dbReference type="PROSITE" id="PS51257">
    <property type="entry name" value="PROKAR_LIPOPROTEIN"/>
    <property type="match status" value="1"/>
</dbReference>
<evidence type="ECO:0000313" key="4">
    <source>
        <dbReference type="Proteomes" id="UP000594260"/>
    </source>
</evidence>
<comment type="similarity">
    <text evidence="1">Belongs to the protein kinase superfamily. ADCK protein kinase family.</text>
</comment>
<dbReference type="PANTHER" id="PTHR43173">
    <property type="entry name" value="ABC1 FAMILY PROTEIN"/>
    <property type="match status" value="1"/>
</dbReference>
<evidence type="ECO:0000313" key="3">
    <source>
        <dbReference type="EnsemblMetazoa" id="XP_022654662"/>
    </source>
</evidence>
<name>A0A7M7JN27_VARDE</name>
<dbReference type="RefSeq" id="XP_022654663.1">
    <property type="nucleotide sequence ID" value="XM_022798928.1"/>
</dbReference>
<dbReference type="KEGG" id="vde:111247682"/>
<reference evidence="3" key="1">
    <citation type="submission" date="2021-01" db="UniProtKB">
        <authorList>
            <consortium name="EnsemblMetazoa"/>
        </authorList>
    </citation>
    <scope>IDENTIFICATION</scope>
</reference>
<dbReference type="RefSeq" id="XP_022654662.1">
    <property type="nucleotide sequence ID" value="XM_022798927.1"/>
</dbReference>
<dbReference type="InterPro" id="IPR004147">
    <property type="entry name" value="ABC1_dom"/>
</dbReference>
<dbReference type="CTD" id="203054"/>
<evidence type="ECO:0000256" key="1">
    <source>
        <dbReference type="ARBA" id="ARBA00009670"/>
    </source>
</evidence>
<dbReference type="Proteomes" id="UP000594260">
    <property type="component" value="Unplaced"/>
</dbReference>
<dbReference type="InterPro" id="IPR051130">
    <property type="entry name" value="Mito_struct-func_regulator"/>
</dbReference>
<dbReference type="InParanoid" id="A0A7M7JN27"/>
<dbReference type="OrthoDB" id="427480at2759"/>
<keyword evidence="4" id="KW-1185">Reference proteome</keyword>